<keyword evidence="2" id="KW-1185">Reference proteome</keyword>
<dbReference type="Proteomes" id="UP000321362">
    <property type="component" value="Chromosome"/>
</dbReference>
<reference evidence="1 2" key="1">
    <citation type="journal article" date="2013" name="J. Microbiol.">
        <title>Mucilaginibacter ginsenosidivorax sp. nov., with ginsenoside converting activity isolated from sediment.</title>
        <authorList>
            <person name="Kim J.K."/>
            <person name="Choi T.E."/>
            <person name="Liu Q.M."/>
            <person name="Park H.Y."/>
            <person name="Yi T.H."/>
            <person name="Yoon M.H."/>
            <person name="Kim S.C."/>
            <person name="Im W.T."/>
        </authorList>
    </citation>
    <scope>NUCLEOTIDE SEQUENCE [LARGE SCALE GENOMIC DNA]</scope>
    <source>
        <strain evidence="1 2">KHI28</strain>
    </source>
</reference>
<evidence type="ECO:0000313" key="1">
    <source>
        <dbReference type="EMBL" id="QEC76902.1"/>
    </source>
</evidence>
<protein>
    <submittedName>
        <fullName evidence="1">Uncharacterized protein</fullName>
    </submittedName>
</protein>
<dbReference type="KEGG" id="mgk:FSB76_13465"/>
<gene>
    <name evidence="1" type="ORF">FSB76_13465</name>
</gene>
<dbReference type="AlphaFoldDB" id="A0A5B8W1V2"/>
<accession>A0A5B8W1V2</accession>
<sequence>MSQPDLQDVIASLLTNAASPLTTTEIAAAIAKKRIWHRPSDNQFPTPSQISARVNNYGHLFERIDGRIVLKTSANEVDRLFRLTWNTTGWQFPIKHKWRKANQGNSNIAFENQYGFGGEEWLFNPRYIIDGYQYGFIRGVSDLATDVILVPKAWLFSLNQETKERFLVGQINDLEVIKAKPDIMRIAEKLYRHHFEDVKVELHDVDADENGLDNYGLLPNVRFRLTGEELFEVMLPAPALDGHQYNRFLPYIVDDELQLLIDGVLPEDDFVFNPGVARNSGGHQRVTSPSVRVIQRIHSDISTALEQYLRPQFARSNKNISIEKTRFGDNIADVVLIHHAKEITILEIKTSGLARKNIREALGQLLDYGCWYSGLKIKKLIIVAPSFLSVRETAYFQRVKNVLDIPIGYWQYLPNAVKGQPEFEEII</sequence>
<dbReference type="RefSeq" id="WP_147054112.1">
    <property type="nucleotide sequence ID" value="NZ_CP042437.1"/>
</dbReference>
<dbReference type="OrthoDB" id="6402880at2"/>
<dbReference type="EMBL" id="CP042437">
    <property type="protein sequence ID" value="QEC76902.1"/>
    <property type="molecule type" value="Genomic_DNA"/>
</dbReference>
<organism evidence="1 2">
    <name type="scientific">Mucilaginibacter ginsenosidivorax</name>
    <dbReference type="NCBI Taxonomy" id="862126"/>
    <lineage>
        <taxon>Bacteria</taxon>
        <taxon>Pseudomonadati</taxon>
        <taxon>Bacteroidota</taxon>
        <taxon>Sphingobacteriia</taxon>
        <taxon>Sphingobacteriales</taxon>
        <taxon>Sphingobacteriaceae</taxon>
        <taxon>Mucilaginibacter</taxon>
    </lineage>
</organism>
<name>A0A5B8W1V2_9SPHI</name>
<evidence type="ECO:0000313" key="2">
    <source>
        <dbReference type="Proteomes" id="UP000321362"/>
    </source>
</evidence>
<proteinExistence type="predicted"/>